<feature type="domain" description="HTH cro/C1-type" evidence="1">
    <location>
        <begin position="90"/>
        <end position="147"/>
    </location>
</feature>
<dbReference type="OrthoDB" id="7349669at2"/>
<dbReference type="InterPro" id="IPR022453">
    <property type="entry name" value="Znf_MqsA-type"/>
</dbReference>
<dbReference type="Gene3D" id="1.10.260.40">
    <property type="entry name" value="lambda repressor-like DNA-binding domains"/>
    <property type="match status" value="1"/>
</dbReference>
<reference evidence="2 3" key="1">
    <citation type="submission" date="2019-04" db="EMBL/GenBank/DDBJ databases">
        <title>Trinickia sp. 7GSK02, isolated from subtropical forest soil.</title>
        <authorList>
            <person name="Gao Z.-H."/>
            <person name="Qiu L.-H."/>
        </authorList>
    </citation>
    <scope>NUCLEOTIDE SEQUENCE [LARGE SCALE GENOMIC DNA]</scope>
    <source>
        <strain evidence="2 3">7GSK02</strain>
    </source>
</reference>
<evidence type="ECO:0000313" key="3">
    <source>
        <dbReference type="Proteomes" id="UP000305539"/>
    </source>
</evidence>
<keyword evidence="3" id="KW-1185">Reference proteome</keyword>
<dbReference type="RefSeq" id="WP_136898169.1">
    <property type="nucleotide sequence ID" value="NZ_SWJE01000017.1"/>
</dbReference>
<dbReference type="InterPro" id="IPR001387">
    <property type="entry name" value="Cro/C1-type_HTH"/>
</dbReference>
<name>A0A4U1HNG4_9BURK</name>
<gene>
    <name evidence="2" type="ORF">FAZ69_27050</name>
</gene>
<dbReference type="InterPro" id="IPR010982">
    <property type="entry name" value="Lambda_DNA-bd_dom_sf"/>
</dbReference>
<dbReference type="NCBIfam" id="TIGR03831">
    <property type="entry name" value="YgiT_finger"/>
    <property type="match status" value="1"/>
</dbReference>
<dbReference type="EMBL" id="SWJE01000017">
    <property type="protein sequence ID" value="TKC81628.1"/>
    <property type="molecule type" value="Genomic_DNA"/>
</dbReference>
<dbReference type="SMART" id="SM00530">
    <property type="entry name" value="HTH_XRE"/>
    <property type="match status" value="1"/>
</dbReference>
<dbReference type="InterPro" id="IPR032758">
    <property type="entry name" value="MqsA/HigA-2"/>
</dbReference>
<sequence>MTHIRAALQRKACPNCGSGQASEITYSDTQEFRGITLDLDGLRASVCSQCGQRWFSAEQTEANHATMKQAYVAKREQLREKLGLLSGVEIARLREAFGLSQKEASELFGGGPKSFNKYESGEVLQSQAMDKLLRITAFFGDRAIDFLRHGHGREQMANGAAPRNCVENRLSSSAAKPRSQ</sequence>
<dbReference type="Proteomes" id="UP000305539">
    <property type="component" value="Unassembled WGS sequence"/>
</dbReference>
<dbReference type="NCBIfam" id="TIGR03830">
    <property type="entry name" value="CxxCG_CxxCG_HTH"/>
    <property type="match status" value="1"/>
</dbReference>
<organism evidence="2 3">
    <name type="scientific">Trinickia terrae</name>
    <dbReference type="NCBI Taxonomy" id="2571161"/>
    <lineage>
        <taxon>Bacteria</taxon>
        <taxon>Pseudomonadati</taxon>
        <taxon>Pseudomonadota</taxon>
        <taxon>Betaproteobacteria</taxon>
        <taxon>Burkholderiales</taxon>
        <taxon>Burkholderiaceae</taxon>
        <taxon>Trinickia</taxon>
    </lineage>
</organism>
<protein>
    <submittedName>
        <fullName evidence="2">Type II toxin-antitoxin system MqsA family antitoxin</fullName>
    </submittedName>
</protein>
<dbReference type="Pfam" id="PF15731">
    <property type="entry name" value="MqsA_antitoxin"/>
    <property type="match status" value="1"/>
</dbReference>
<proteinExistence type="predicted"/>
<dbReference type="Gene3D" id="3.10.20.860">
    <property type="match status" value="1"/>
</dbReference>
<dbReference type="SUPFAM" id="SSF47413">
    <property type="entry name" value="lambda repressor-like DNA-binding domains"/>
    <property type="match status" value="1"/>
</dbReference>
<evidence type="ECO:0000313" key="2">
    <source>
        <dbReference type="EMBL" id="TKC81628.1"/>
    </source>
</evidence>
<accession>A0A4U1HNG4</accession>
<dbReference type="GO" id="GO:0003677">
    <property type="term" value="F:DNA binding"/>
    <property type="evidence" value="ECO:0007669"/>
    <property type="project" value="InterPro"/>
</dbReference>
<comment type="caution">
    <text evidence="2">The sequence shown here is derived from an EMBL/GenBank/DDBJ whole genome shotgun (WGS) entry which is preliminary data.</text>
</comment>
<evidence type="ECO:0000259" key="1">
    <source>
        <dbReference type="PROSITE" id="PS50943"/>
    </source>
</evidence>
<dbReference type="CDD" id="cd00093">
    <property type="entry name" value="HTH_XRE"/>
    <property type="match status" value="1"/>
</dbReference>
<dbReference type="AlphaFoldDB" id="A0A4U1HNG4"/>
<dbReference type="InterPro" id="IPR022452">
    <property type="entry name" value="MqsA"/>
</dbReference>
<dbReference type="PROSITE" id="PS50943">
    <property type="entry name" value="HTH_CROC1"/>
    <property type="match status" value="1"/>
</dbReference>